<dbReference type="PIRSF" id="PIRSF005651">
    <property type="entry name" value="HflC"/>
    <property type="match status" value="1"/>
</dbReference>
<dbReference type="EMBL" id="ABOX02000014">
    <property type="protein sequence ID" value="EEF60750.1"/>
    <property type="molecule type" value="Genomic_DNA"/>
</dbReference>
<reference evidence="7 8" key="1">
    <citation type="journal article" date="2011" name="J. Bacteriol.">
        <title>Genome sequence of 'Pedosphaera parvula' Ellin514, an aerobic Verrucomicrobial isolate from pasture soil.</title>
        <authorList>
            <person name="Kant R."/>
            <person name="van Passel M.W."/>
            <person name="Sangwan P."/>
            <person name="Palva A."/>
            <person name="Lucas S."/>
            <person name="Copeland A."/>
            <person name="Lapidus A."/>
            <person name="Glavina Del Rio T."/>
            <person name="Dalin E."/>
            <person name="Tice H."/>
            <person name="Bruce D."/>
            <person name="Goodwin L."/>
            <person name="Pitluck S."/>
            <person name="Chertkov O."/>
            <person name="Larimer F.W."/>
            <person name="Land M.L."/>
            <person name="Hauser L."/>
            <person name="Brettin T.S."/>
            <person name="Detter J.C."/>
            <person name="Han S."/>
            <person name="de Vos W.M."/>
            <person name="Janssen P.H."/>
            <person name="Smidt H."/>
        </authorList>
    </citation>
    <scope>NUCLEOTIDE SEQUENCE [LARGE SCALE GENOMIC DNA]</scope>
    <source>
        <strain evidence="7 8">Ellin514</strain>
    </source>
</reference>
<evidence type="ECO:0000256" key="4">
    <source>
        <dbReference type="ARBA" id="ARBA00022989"/>
    </source>
</evidence>
<dbReference type="PANTHER" id="PTHR42911">
    <property type="entry name" value="MODULATOR OF FTSH PROTEASE HFLC"/>
    <property type="match status" value="1"/>
</dbReference>
<keyword evidence="4" id="KW-0472">Membrane</keyword>
<comment type="function">
    <text evidence="5">HflC and HflK could regulate a protease.</text>
</comment>
<protein>
    <recommendedName>
        <fullName evidence="5">Protein HflC</fullName>
    </recommendedName>
</protein>
<dbReference type="GO" id="GO:0016020">
    <property type="term" value="C:membrane"/>
    <property type="evidence" value="ECO:0007669"/>
    <property type="project" value="UniProtKB-SubCell"/>
</dbReference>
<dbReference type="InterPro" id="IPR001107">
    <property type="entry name" value="Band_7"/>
</dbReference>
<proteinExistence type="inferred from homology"/>
<evidence type="ECO:0000259" key="6">
    <source>
        <dbReference type="SMART" id="SM00244"/>
    </source>
</evidence>
<organism evidence="7 8">
    <name type="scientific">Pedosphaera parvula (strain Ellin514)</name>
    <dbReference type="NCBI Taxonomy" id="320771"/>
    <lineage>
        <taxon>Bacteria</taxon>
        <taxon>Pseudomonadati</taxon>
        <taxon>Verrucomicrobiota</taxon>
        <taxon>Pedosphaerae</taxon>
        <taxon>Pedosphaerales</taxon>
        <taxon>Pedosphaeraceae</taxon>
        <taxon>Pedosphaera</taxon>
    </lineage>
</organism>
<dbReference type="PANTHER" id="PTHR42911:SF2">
    <property type="entry name" value="PROHIBITIN FAMILY PROTEIN"/>
    <property type="match status" value="1"/>
</dbReference>
<evidence type="ECO:0000256" key="5">
    <source>
        <dbReference type="PIRNR" id="PIRNR005651"/>
    </source>
</evidence>
<dbReference type="InterPro" id="IPR036013">
    <property type="entry name" value="Band_7/SPFH_dom_sf"/>
</dbReference>
<evidence type="ECO:0000313" key="7">
    <source>
        <dbReference type="EMBL" id="EEF60750.1"/>
    </source>
</evidence>
<evidence type="ECO:0000313" key="8">
    <source>
        <dbReference type="Proteomes" id="UP000003688"/>
    </source>
</evidence>
<dbReference type="AlphaFoldDB" id="B9XHB5"/>
<comment type="similarity">
    <text evidence="2 5">Belongs to the band 7/mec-2 family. HflC subfamily.</text>
</comment>
<name>B9XHB5_PEDPL</name>
<comment type="subcellular location">
    <subcellularLocation>
        <location evidence="1">Membrane</location>
        <topology evidence="1">Single-pass membrane protein</topology>
    </subcellularLocation>
</comment>
<gene>
    <name evidence="7" type="ORF">Cflav_PD3608</name>
</gene>
<dbReference type="SUPFAM" id="SSF117892">
    <property type="entry name" value="Band 7/SPFH domain"/>
    <property type="match status" value="1"/>
</dbReference>
<feature type="domain" description="Band 7" evidence="6">
    <location>
        <begin position="22"/>
        <end position="197"/>
    </location>
</feature>
<evidence type="ECO:0000256" key="2">
    <source>
        <dbReference type="ARBA" id="ARBA00007862"/>
    </source>
</evidence>
<comment type="caution">
    <text evidence="7">The sequence shown here is derived from an EMBL/GenBank/DDBJ whole genome shotgun (WGS) entry which is preliminary data.</text>
</comment>
<evidence type="ECO:0000256" key="1">
    <source>
        <dbReference type="ARBA" id="ARBA00004167"/>
    </source>
</evidence>
<dbReference type="Gene3D" id="3.30.479.30">
    <property type="entry name" value="Band 7 domain"/>
    <property type="match status" value="1"/>
</dbReference>
<dbReference type="CDD" id="cd03405">
    <property type="entry name" value="SPFH_HflC"/>
    <property type="match status" value="1"/>
</dbReference>
<keyword evidence="3" id="KW-0812">Transmembrane</keyword>
<evidence type="ECO:0000256" key="3">
    <source>
        <dbReference type="ARBA" id="ARBA00022692"/>
    </source>
</evidence>
<keyword evidence="4" id="KW-1133">Transmembrane helix</keyword>
<keyword evidence="8" id="KW-1185">Reference proteome</keyword>
<dbReference type="InterPro" id="IPR010200">
    <property type="entry name" value="HflC"/>
</dbReference>
<dbReference type="Proteomes" id="UP000003688">
    <property type="component" value="Unassembled WGS sequence"/>
</dbReference>
<dbReference type="STRING" id="320771.Cflav_PD3608"/>
<sequence length="306" mass="34332" precursor="true">MKKNPLAITIGALLIVIFVLLLFVFQVRKSEVAVVTTFGRISSTKAEPGAYFKLPWPIQSVYKFDKRIQNFEDKFDEALTHDSYNLLSQVYVGWRISEPAEFYKKSSRDSADSILRAEKTLEGLVRNAKFAAIGNHPLSDFVSTNPKELKFSEIEGEILTNVQQQLSSKNYGIEMEYLGVKKLGFPESVTAEVFKRMQSERQVLISKTQNEGEAEASKIRTLADSKGAEVVANAEAQATRIRGEGQAQAAESFAVFQKNPELATFLLNLNALELSLKDRATLIFDQHTQPFNLFQGYSTNLTTNKK</sequence>
<dbReference type="SMART" id="SM00244">
    <property type="entry name" value="PHB"/>
    <property type="match status" value="1"/>
</dbReference>
<accession>B9XHB5</accession>
<dbReference type="OrthoDB" id="9809197at2"/>
<dbReference type="Pfam" id="PF01145">
    <property type="entry name" value="Band_7"/>
    <property type="match status" value="1"/>
</dbReference>
<dbReference type="RefSeq" id="WP_007415209.1">
    <property type="nucleotide sequence ID" value="NZ_ABOX02000014.1"/>
</dbReference>